<evidence type="ECO:0008006" key="3">
    <source>
        <dbReference type="Google" id="ProtNLM"/>
    </source>
</evidence>
<sequence>MNGLTKRIIVNKLKQLTASEVFEYAQKYHLSITKTQAQAITNHLKNTNYDPTNAEDRAKMLKKLAQITNMETAKSCQQLFQKLIKEYRVEHHFR</sequence>
<dbReference type="OrthoDB" id="2969575at2"/>
<reference evidence="1 2" key="1">
    <citation type="submission" date="2016-11" db="EMBL/GenBank/DDBJ databases">
        <authorList>
            <person name="Jaros S."/>
            <person name="Januszkiewicz K."/>
            <person name="Wedrychowicz H."/>
        </authorList>
    </citation>
    <scope>NUCLEOTIDE SEQUENCE [LARGE SCALE GENOMIC DNA]</scope>
    <source>
        <strain evidence="1 2">CGMCC 1.10681</strain>
    </source>
</reference>
<name>A0A1M7P4S2_9BACI</name>
<dbReference type="InterPro" id="IPR020277">
    <property type="entry name" value="DUF2624"/>
</dbReference>
<keyword evidence="2" id="KW-1185">Reference proteome</keyword>
<protein>
    <recommendedName>
        <fullName evidence="3">DUF2624 domain-containing protein</fullName>
    </recommendedName>
</protein>
<dbReference type="RefSeq" id="WP_073201680.1">
    <property type="nucleotide sequence ID" value="NZ_FRCZ01000003.1"/>
</dbReference>
<proteinExistence type="predicted"/>
<organism evidence="1 2">
    <name type="scientific">Gracilibacillus kekensis</name>
    <dbReference type="NCBI Taxonomy" id="1027249"/>
    <lineage>
        <taxon>Bacteria</taxon>
        <taxon>Bacillati</taxon>
        <taxon>Bacillota</taxon>
        <taxon>Bacilli</taxon>
        <taxon>Bacillales</taxon>
        <taxon>Bacillaceae</taxon>
        <taxon>Gracilibacillus</taxon>
    </lineage>
</organism>
<accession>A0A1M7P4S2</accession>
<dbReference type="Pfam" id="PF11116">
    <property type="entry name" value="DUF2624"/>
    <property type="match status" value="1"/>
</dbReference>
<evidence type="ECO:0000313" key="2">
    <source>
        <dbReference type="Proteomes" id="UP000184184"/>
    </source>
</evidence>
<evidence type="ECO:0000313" key="1">
    <source>
        <dbReference type="EMBL" id="SHN11525.1"/>
    </source>
</evidence>
<dbReference type="Proteomes" id="UP000184184">
    <property type="component" value="Unassembled WGS sequence"/>
</dbReference>
<gene>
    <name evidence="1" type="ORF">SAMN05216179_1986</name>
</gene>
<dbReference type="STRING" id="1027249.SAMN05216179_1986"/>
<dbReference type="EMBL" id="FRCZ01000003">
    <property type="protein sequence ID" value="SHN11525.1"/>
    <property type="molecule type" value="Genomic_DNA"/>
</dbReference>
<dbReference type="AlphaFoldDB" id="A0A1M7P4S2"/>